<dbReference type="GO" id="GO:0000423">
    <property type="term" value="P:mitophagy"/>
    <property type="evidence" value="ECO:0007669"/>
    <property type="project" value="TreeGrafter"/>
</dbReference>
<dbReference type="GO" id="GO:0009267">
    <property type="term" value="P:cellular response to starvation"/>
    <property type="evidence" value="ECO:0007669"/>
    <property type="project" value="TreeGrafter"/>
</dbReference>
<feature type="compositionally biased region" description="Low complexity" evidence="2">
    <location>
        <begin position="16"/>
        <end position="28"/>
    </location>
</feature>
<dbReference type="PANTHER" id="PTHR13664:SF0">
    <property type="entry name" value="BECLIN 1-ASSOCIATED AUTOPHAGY-RELATED KEY REGULATOR"/>
    <property type="match status" value="1"/>
</dbReference>
<feature type="compositionally biased region" description="Low complexity" evidence="2">
    <location>
        <begin position="431"/>
        <end position="441"/>
    </location>
</feature>
<dbReference type="GO" id="GO:0097632">
    <property type="term" value="C:extrinsic component of phagophore assembly site membrane"/>
    <property type="evidence" value="ECO:0007669"/>
    <property type="project" value="TreeGrafter"/>
</dbReference>
<dbReference type="GO" id="GO:0097629">
    <property type="term" value="C:extrinsic component of omegasome membrane"/>
    <property type="evidence" value="ECO:0007669"/>
    <property type="project" value="TreeGrafter"/>
</dbReference>
<dbReference type="GO" id="GO:0043495">
    <property type="term" value="F:protein-membrane adaptor activity"/>
    <property type="evidence" value="ECO:0007669"/>
    <property type="project" value="TreeGrafter"/>
</dbReference>
<feature type="region of interest" description="Disordered" evidence="2">
    <location>
        <begin position="395"/>
        <end position="441"/>
    </location>
</feature>
<evidence type="ECO:0000256" key="2">
    <source>
        <dbReference type="SAM" id="MobiDB-lite"/>
    </source>
</evidence>
<feature type="region of interest" description="Disordered" evidence="2">
    <location>
        <begin position="201"/>
        <end position="223"/>
    </location>
</feature>
<keyword evidence="1" id="KW-0175">Coiled coil</keyword>
<reference evidence="3" key="1">
    <citation type="submission" date="2014-03" db="EMBL/GenBank/DDBJ databases">
        <title>The sialotranscriptome of Amblyomma triste, Amblyomma parvum and Amblyomma cajennense ticks, uncovered by 454-based RNA-seq.</title>
        <authorList>
            <person name="Garcia G.R."/>
            <person name="Gardinassi L.G."/>
            <person name="Ribeiro J.M."/>
            <person name="Anatriello E."/>
            <person name="Ferreira B.R."/>
            <person name="Moreira H.N."/>
            <person name="Mafra C."/>
            <person name="Olegario M.M."/>
            <person name="Szabo P.J."/>
            <person name="Miranda-Santos I.K."/>
            <person name="Maruyama S.R."/>
        </authorList>
    </citation>
    <scope>NUCLEOTIDE SEQUENCE</scope>
    <source>
        <strain evidence="3">Mato Grasso do Sul</strain>
        <tissue evidence="3">Salivary glands</tissue>
    </source>
</reference>
<feature type="coiled-coil region" evidence="1">
    <location>
        <begin position="67"/>
        <end position="153"/>
    </location>
</feature>
<evidence type="ECO:0000256" key="1">
    <source>
        <dbReference type="SAM" id="Coils"/>
    </source>
</evidence>
<dbReference type="GO" id="GO:0035032">
    <property type="term" value="C:phosphatidylinositol 3-kinase complex, class III"/>
    <property type="evidence" value="ECO:0007669"/>
    <property type="project" value="TreeGrafter"/>
</dbReference>
<dbReference type="GO" id="GO:0005776">
    <property type="term" value="C:autophagosome"/>
    <property type="evidence" value="ECO:0007669"/>
    <property type="project" value="TreeGrafter"/>
</dbReference>
<feature type="region of interest" description="Disordered" evidence="2">
    <location>
        <begin position="1"/>
        <end position="30"/>
    </location>
</feature>
<evidence type="ECO:0000313" key="3">
    <source>
        <dbReference type="EMBL" id="JAC31635.1"/>
    </source>
</evidence>
<dbReference type="GO" id="GO:0035014">
    <property type="term" value="F:phosphatidylinositol 3-kinase regulator activity"/>
    <property type="evidence" value="ECO:0007669"/>
    <property type="project" value="TreeGrafter"/>
</dbReference>
<feature type="compositionally biased region" description="Gly residues" evidence="2">
    <location>
        <begin position="209"/>
        <end position="223"/>
    </location>
</feature>
<organism evidence="3">
    <name type="scientific">Amblyomma triste</name>
    <name type="common">Neotropical tick</name>
    <dbReference type="NCBI Taxonomy" id="251400"/>
    <lineage>
        <taxon>Eukaryota</taxon>
        <taxon>Metazoa</taxon>
        <taxon>Ecdysozoa</taxon>
        <taxon>Arthropoda</taxon>
        <taxon>Chelicerata</taxon>
        <taxon>Arachnida</taxon>
        <taxon>Acari</taxon>
        <taxon>Parasitiformes</taxon>
        <taxon>Ixodida</taxon>
        <taxon>Ixodoidea</taxon>
        <taxon>Ixodidae</taxon>
        <taxon>Amblyomminae</taxon>
        <taxon>Amblyomma</taxon>
    </lineage>
</organism>
<sequence length="455" mass="51208">MDLLELSSAGAPREFPVPSSPLESSRSSNGGVMSCRVCLQLRSNFFCDECVRNGNFTHSHVLCPERFAEKKLRLMRLQRQKASLESSILQLSAPVLKKEALREAIQRTRDQVAYLRIVLEDLKSEAQEWQRQLRQKRAECEAAERDAVRVRERLSVRSQQLGALQESLEGKRQQQAECHRRRQALVRAYVGDLARDIFPIKEHPWPHSGSGGGGGEGTSSGGGRELRELEEAQQTVYVRGRWVHLAPTEGCYTLVGVRLPTSGDYSQYCHWLAEQQERAWPAPEEPCNVGYTLAAGLMYAAQMVAVLAYYLDVPLPHSLCYSQFGARDESEEDFRNWVARLNSNVLHLCASQGLEPPLLRPRTTLRNLSLLVQHQGNIRLGPFEMSSDLWASLEESLGPELQPSDPDSDDNDDWEDVTEDSSPRAELQWRPSSPQPSSSLLSSAAALVTNFWRPK</sequence>
<dbReference type="GO" id="GO:0000045">
    <property type="term" value="P:autophagosome assembly"/>
    <property type="evidence" value="ECO:0007669"/>
    <property type="project" value="TreeGrafter"/>
</dbReference>
<dbReference type="AlphaFoldDB" id="A0A023GFW1"/>
<protein>
    <submittedName>
        <fullName evidence="3">Putative beclin 1-associated autophagy-related key regulator-like protein</fullName>
    </submittedName>
</protein>
<proteinExistence type="evidence at transcript level"/>
<accession>A0A023GFW1</accession>
<dbReference type="GO" id="GO:0016240">
    <property type="term" value="P:autophagosome membrane docking"/>
    <property type="evidence" value="ECO:0007669"/>
    <property type="project" value="TreeGrafter"/>
</dbReference>
<name>A0A023GFW1_AMBTT</name>
<dbReference type="EMBL" id="GBBM01003783">
    <property type="protein sequence ID" value="JAC31635.1"/>
    <property type="molecule type" value="mRNA"/>
</dbReference>
<dbReference type="PANTHER" id="PTHR13664">
    <property type="entry name" value="BECLIN 1-ASSOCIATED AUTOPHAGY-RELATED KEY REGULATOR"/>
    <property type="match status" value="1"/>
</dbReference>
<feature type="compositionally biased region" description="Acidic residues" evidence="2">
    <location>
        <begin position="406"/>
        <end position="419"/>
    </location>
</feature>